<comment type="caution">
    <text evidence="1">The sequence shown here is derived from an EMBL/GenBank/DDBJ whole genome shotgun (WGS) entry which is preliminary data.</text>
</comment>
<accession>A0A917MXD7</accession>
<organism evidence="1 2">
    <name type="scientific">Filimonas zeae</name>
    <dbReference type="NCBI Taxonomy" id="1737353"/>
    <lineage>
        <taxon>Bacteria</taxon>
        <taxon>Pseudomonadati</taxon>
        <taxon>Bacteroidota</taxon>
        <taxon>Chitinophagia</taxon>
        <taxon>Chitinophagales</taxon>
        <taxon>Chitinophagaceae</taxon>
        <taxon>Filimonas</taxon>
    </lineage>
</organism>
<reference evidence="1" key="1">
    <citation type="journal article" date="2014" name="Int. J. Syst. Evol. Microbiol.">
        <title>Complete genome sequence of Corynebacterium casei LMG S-19264T (=DSM 44701T), isolated from a smear-ripened cheese.</title>
        <authorList>
            <consortium name="US DOE Joint Genome Institute (JGI-PGF)"/>
            <person name="Walter F."/>
            <person name="Albersmeier A."/>
            <person name="Kalinowski J."/>
            <person name="Ruckert C."/>
        </authorList>
    </citation>
    <scope>NUCLEOTIDE SEQUENCE</scope>
    <source>
        <strain evidence="1">CGMCC 1.15290</strain>
    </source>
</reference>
<dbReference type="InterPro" id="IPR029044">
    <property type="entry name" value="Nucleotide-diphossugar_trans"/>
</dbReference>
<dbReference type="AlphaFoldDB" id="A0A917MXD7"/>
<evidence type="ECO:0000313" key="2">
    <source>
        <dbReference type="Proteomes" id="UP000627292"/>
    </source>
</evidence>
<name>A0A917MXD7_9BACT</name>
<keyword evidence="2" id="KW-1185">Reference proteome</keyword>
<reference evidence="1" key="2">
    <citation type="submission" date="2020-09" db="EMBL/GenBank/DDBJ databases">
        <authorList>
            <person name="Sun Q."/>
            <person name="Zhou Y."/>
        </authorList>
    </citation>
    <scope>NUCLEOTIDE SEQUENCE</scope>
    <source>
        <strain evidence="1">CGMCC 1.15290</strain>
    </source>
</reference>
<protein>
    <recommendedName>
        <fullName evidence="3">Glycosyl transferase</fullName>
    </recommendedName>
</protein>
<dbReference type="Gene3D" id="3.90.550.10">
    <property type="entry name" value="Spore Coat Polysaccharide Biosynthesis Protein SpsA, Chain A"/>
    <property type="match status" value="1"/>
</dbReference>
<gene>
    <name evidence="1" type="ORF">GCM10011379_35890</name>
</gene>
<proteinExistence type="predicted"/>
<sequence>MNSRIAYTLCSASHLAYAKTMADALVKHNPDYQVFIGLVDKIDNRFDTSYFAPHIVLPIEEMQIETLPQMSSQYTILELSCALKPYMAQYLFQQYQPKTLIYTDTDIVYYHPLTVLEQALEQEDVLVTPHFNTPLDNTHFPEEKEFLRSGLFNAGFFAMSNKTATHDFLAWWSSRLKDLCYLNLPQGLGADQNWLNYVPVYFPTAGIYRNKGANVAYWNLHERQVTVNNNVLMVNNTDPLLFFHFSGYPLHSKEVMSKHQNRYRLDAFPVLQTLFLEYADAVKRNDAERFAGMSCYYARKVQKPTGIMATINKVLKPVGVKLNKL</sequence>
<dbReference type="EMBL" id="BMIB01000003">
    <property type="protein sequence ID" value="GGH73880.1"/>
    <property type="molecule type" value="Genomic_DNA"/>
</dbReference>
<evidence type="ECO:0008006" key="3">
    <source>
        <dbReference type="Google" id="ProtNLM"/>
    </source>
</evidence>
<dbReference type="SUPFAM" id="SSF53448">
    <property type="entry name" value="Nucleotide-diphospho-sugar transferases"/>
    <property type="match status" value="1"/>
</dbReference>
<dbReference type="RefSeq" id="WP_188954776.1">
    <property type="nucleotide sequence ID" value="NZ_BMIB01000003.1"/>
</dbReference>
<dbReference type="Proteomes" id="UP000627292">
    <property type="component" value="Unassembled WGS sequence"/>
</dbReference>
<evidence type="ECO:0000313" key="1">
    <source>
        <dbReference type="EMBL" id="GGH73880.1"/>
    </source>
</evidence>